<comment type="function">
    <text evidence="6">2-oxoglutarate(2OG)-dependent dioxygenase that catalyzes the conversion of 2-oxoglutarate to succinate and CO(2) in an iron-dependent manner. However, does not couple 2OG turnover to the hydroxylation of acyl-coenzyme A derivatives, implying that it is not directly involved in phytanoyl coenzyme-A metabolism. Does not show detectable activity towards fatty acid CoA thioesters.</text>
</comment>
<dbReference type="PANTHER" id="PTHR20883:SF15">
    <property type="entry name" value="PHYTANOYL-COA DIOXYGENASE DOMAIN-CONTAINING PROTEIN 1"/>
    <property type="match status" value="1"/>
</dbReference>
<sequence>MEDFMTNRDAQKYMEEGYVVLEGLLTSQECDELRQRMSAIVDETDVPEHCRITFSTDQEEQVKAQGSADYFITSGDKIRFFFEKGVFDDKALHAYEPLYKRVTHSPKVQQPGIGGEVTPHQDASFLNTEPLGRVMGMWIALEDATVDNSCLWFIPGSHKSGISRRMVRNPPGTFPLTDFIGREPEYDDGKFVAAPVKKGGVILIHGEVVHRSAQNNSHDSRHVYTFHIMESQDTRWSPDNWLQPTEELPFPLLYTI</sequence>
<keyword evidence="8" id="KW-1185">Reference proteome</keyword>
<evidence type="ECO:0000256" key="2">
    <source>
        <dbReference type="ARBA" id="ARBA00022723"/>
    </source>
</evidence>
<organism evidence="7 8">
    <name type="scientific">Takifugu flavidus</name>
    <name type="common">sansaifugu</name>
    <dbReference type="NCBI Taxonomy" id="433684"/>
    <lineage>
        <taxon>Eukaryota</taxon>
        <taxon>Metazoa</taxon>
        <taxon>Chordata</taxon>
        <taxon>Craniata</taxon>
        <taxon>Vertebrata</taxon>
        <taxon>Euteleostomi</taxon>
        <taxon>Actinopterygii</taxon>
        <taxon>Neopterygii</taxon>
        <taxon>Teleostei</taxon>
        <taxon>Neoteleostei</taxon>
        <taxon>Acanthomorphata</taxon>
        <taxon>Eupercaria</taxon>
        <taxon>Tetraodontiformes</taxon>
        <taxon>Tetradontoidea</taxon>
        <taxon>Tetraodontidae</taxon>
        <taxon>Takifugu</taxon>
    </lineage>
</organism>
<evidence type="ECO:0000256" key="3">
    <source>
        <dbReference type="ARBA" id="ARBA00023004"/>
    </source>
</evidence>
<dbReference type="InterPro" id="IPR008775">
    <property type="entry name" value="Phytyl_CoA_dOase-like"/>
</dbReference>
<dbReference type="GO" id="GO:0046872">
    <property type="term" value="F:metal ion binding"/>
    <property type="evidence" value="ECO:0007669"/>
    <property type="project" value="UniProtKB-KW"/>
</dbReference>
<keyword evidence="7" id="KW-0223">Dioxygenase</keyword>
<name>A0A5C6NH60_9TELE</name>
<evidence type="ECO:0000313" key="8">
    <source>
        <dbReference type="Proteomes" id="UP000324091"/>
    </source>
</evidence>
<comment type="similarity">
    <text evidence="4">Belongs to the PhyH family. PHYHD1 subfamily.</text>
</comment>
<keyword evidence="7" id="KW-0560">Oxidoreductase</keyword>
<accession>A0A5C6NH60</accession>
<dbReference type="EMBL" id="RHFK02000013">
    <property type="protein sequence ID" value="TWW66396.1"/>
    <property type="molecule type" value="Genomic_DNA"/>
</dbReference>
<dbReference type="Proteomes" id="UP000324091">
    <property type="component" value="Chromosome 20"/>
</dbReference>
<evidence type="ECO:0000313" key="7">
    <source>
        <dbReference type="EMBL" id="TWW66396.1"/>
    </source>
</evidence>
<evidence type="ECO:0000256" key="1">
    <source>
        <dbReference type="ARBA" id="ARBA00001962"/>
    </source>
</evidence>
<proteinExistence type="inferred from homology"/>
<evidence type="ECO:0000256" key="6">
    <source>
        <dbReference type="ARBA" id="ARBA00045487"/>
    </source>
</evidence>
<dbReference type="SUPFAM" id="SSF51197">
    <property type="entry name" value="Clavaminate synthase-like"/>
    <property type="match status" value="1"/>
</dbReference>
<comment type="caution">
    <text evidence="7">The sequence shown here is derived from an EMBL/GenBank/DDBJ whole genome shotgun (WGS) entry which is preliminary data.</text>
</comment>
<dbReference type="Pfam" id="PF05721">
    <property type="entry name" value="PhyH"/>
    <property type="match status" value="1"/>
</dbReference>
<keyword evidence="2" id="KW-0479">Metal-binding</keyword>
<protein>
    <recommendedName>
        <fullName evidence="5">Phytanoyl-CoA dioxygenase domain-containing protein 1</fullName>
    </recommendedName>
</protein>
<evidence type="ECO:0000256" key="4">
    <source>
        <dbReference type="ARBA" id="ARBA00038356"/>
    </source>
</evidence>
<evidence type="ECO:0000256" key="5">
    <source>
        <dbReference type="ARBA" id="ARBA00039857"/>
    </source>
</evidence>
<dbReference type="Gene3D" id="2.60.120.620">
    <property type="entry name" value="q2cbj1_9rhob like domain"/>
    <property type="match status" value="1"/>
</dbReference>
<gene>
    <name evidence="7" type="ORF">D4764_20G0004280</name>
</gene>
<comment type="cofactor">
    <cofactor evidence="1">
        <name>Fe cation</name>
        <dbReference type="ChEBI" id="CHEBI:24875"/>
    </cofactor>
</comment>
<dbReference type="GO" id="GO:0051213">
    <property type="term" value="F:dioxygenase activity"/>
    <property type="evidence" value="ECO:0007669"/>
    <property type="project" value="UniProtKB-KW"/>
</dbReference>
<reference evidence="7 8" key="1">
    <citation type="submission" date="2019-04" db="EMBL/GenBank/DDBJ databases">
        <title>Chromosome genome assembly for Takifugu flavidus.</title>
        <authorList>
            <person name="Xiao S."/>
        </authorList>
    </citation>
    <scope>NUCLEOTIDE SEQUENCE [LARGE SCALE GENOMIC DNA]</scope>
    <source>
        <strain evidence="7">HTHZ2018</strain>
        <tissue evidence="7">Muscle</tissue>
    </source>
</reference>
<keyword evidence="3" id="KW-0408">Iron</keyword>
<dbReference type="PANTHER" id="PTHR20883">
    <property type="entry name" value="PHYTANOYL-COA DIOXYGENASE DOMAIN CONTAINING 1"/>
    <property type="match status" value="1"/>
</dbReference>
<dbReference type="AlphaFoldDB" id="A0A5C6NH60"/>